<dbReference type="InterPro" id="IPR046347">
    <property type="entry name" value="bZIP_sf"/>
</dbReference>
<keyword evidence="7" id="KW-0805">Transcription regulation</keyword>
<feature type="domain" description="BZIP" evidence="17">
    <location>
        <begin position="133"/>
        <end position="196"/>
    </location>
</feature>
<dbReference type="GO" id="GO:0000978">
    <property type="term" value="F:RNA polymerase II cis-regulatory region sequence-specific DNA binding"/>
    <property type="evidence" value="ECO:0007669"/>
    <property type="project" value="TreeGrafter"/>
</dbReference>
<evidence type="ECO:0000256" key="2">
    <source>
        <dbReference type="ARBA" id="ARBA00004496"/>
    </source>
</evidence>
<dbReference type="Proteomes" id="UP000675881">
    <property type="component" value="Chromosome 7"/>
</dbReference>
<evidence type="ECO:0000256" key="10">
    <source>
        <dbReference type="ARBA" id="ARBA00023163"/>
    </source>
</evidence>
<dbReference type="PROSITE" id="PS50217">
    <property type="entry name" value="BZIP"/>
    <property type="match status" value="1"/>
</dbReference>
<organism evidence="18 19">
    <name type="scientific">Lepeophtheirus salmonis</name>
    <name type="common">Salmon louse</name>
    <name type="synonym">Caligus salmonis</name>
    <dbReference type="NCBI Taxonomy" id="72036"/>
    <lineage>
        <taxon>Eukaryota</taxon>
        <taxon>Metazoa</taxon>
        <taxon>Ecdysozoa</taxon>
        <taxon>Arthropoda</taxon>
        <taxon>Crustacea</taxon>
        <taxon>Multicrustacea</taxon>
        <taxon>Hexanauplia</taxon>
        <taxon>Copepoda</taxon>
        <taxon>Siphonostomatoida</taxon>
        <taxon>Caligidae</taxon>
        <taxon>Lepeophtheirus</taxon>
    </lineage>
</organism>
<feature type="compositionally biased region" description="Low complexity" evidence="16">
    <location>
        <begin position="87"/>
        <end position="102"/>
    </location>
</feature>
<evidence type="ECO:0000256" key="5">
    <source>
        <dbReference type="ARBA" id="ARBA00022499"/>
    </source>
</evidence>
<evidence type="ECO:0000256" key="16">
    <source>
        <dbReference type="SAM" id="MobiDB-lite"/>
    </source>
</evidence>
<dbReference type="GO" id="GO:0045944">
    <property type="term" value="P:positive regulation of transcription by RNA polymerase II"/>
    <property type="evidence" value="ECO:0007669"/>
    <property type="project" value="UniProtKB-ARBA"/>
</dbReference>
<dbReference type="EMBL" id="HG994586">
    <property type="protein sequence ID" value="CAF3007757.1"/>
    <property type="molecule type" value="Genomic_DNA"/>
</dbReference>
<dbReference type="InterPro" id="IPR008917">
    <property type="entry name" value="TF_DNA-bd_sf"/>
</dbReference>
<evidence type="ECO:0000256" key="4">
    <source>
        <dbReference type="ARBA" id="ARBA00022490"/>
    </source>
</evidence>
<protein>
    <recommendedName>
        <fullName evidence="14">Neural retina-specific leucine zipper protein</fullName>
    </recommendedName>
</protein>
<keyword evidence="9" id="KW-0010">Activator</keyword>
<keyword evidence="6" id="KW-0832">Ubl conjugation</keyword>
<keyword evidence="15" id="KW-0175">Coiled coil</keyword>
<proteinExistence type="predicted"/>
<feature type="compositionally biased region" description="Polar residues" evidence="16">
    <location>
        <begin position="71"/>
        <end position="81"/>
    </location>
</feature>
<dbReference type="PANTHER" id="PTHR10129:SF48">
    <property type="entry name" value="MAF-S, ISOFORM B"/>
    <property type="match status" value="1"/>
</dbReference>
<dbReference type="GO" id="GO:0005737">
    <property type="term" value="C:cytoplasm"/>
    <property type="evidence" value="ECO:0007669"/>
    <property type="project" value="UniProtKB-SubCell"/>
</dbReference>
<dbReference type="InterPro" id="IPR004826">
    <property type="entry name" value="bZIP_Maf"/>
</dbReference>
<name>A0A7R8HCM3_LEPSM</name>
<comment type="subcellular location">
    <subcellularLocation>
        <location evidence="2">Cytoplasm</location>
    </subcellularLocation>
    <subcellularLocation>
        <location evidence="1">Nucleus</location>
    </subcellularLocation>
</comment>
<evidence type="ECO:0000256" key="14">
    <source>
        <dbReference type="ARBA" id="ARBA00071773"/>
    </source>
</evidence>
<keyword evidence="11" id="KW-0539">Nucleus</keyword>
<keyword evidence="4" id="KW-0963">Cytoplasm</keyword>
<evidence type="ECO:0000259" key="17">
    <source>
        <dbReference type="PROSITE" id="PS50217"/>
    </source>
</evidence>
<evidence type="ECO:0000256" key="1">
    <source>
        <dbReference type="ARBA" id="ARBA00004123"/>
    </source>
</evidence>
<evidence type="ECO:0000256" key="8">
    <source>
        <dbReference type="ARBA" id="ARBA00023125"/>
    </source>
</evidence>
<dbReference type="Gene3D" id="1.20.5.170">
    <property type="match status" value="1"/>
</dbReference>
<keyword evidence="5" id="KW-1017">Isopeptide bond</keyword>
<evidence type="ECO:0000256" key="9">
    <source>
        <dbReference type="ARBA" id="ARBA00023159"/>
    </source>
</evidence>
<comment type="subunit">
    <text evidence="13">Interacts with FIZ1; this interaction represses transactivation. Interacts (via the leucine-zipper domain) with CRX.</text>
</comment>
<accession>A0A7R8HCM3</accession>
<dbReference type="OrthoDB" id="5974330at2759"/>
<sequence>MEKTYIHQQIFNNSSYCEDIINIEGLLDFNPDLLPNPQPLEECYKYLEDPSVHNAATSYISLDSLLPEVIPSSSPPNNTTLLPEDPSNGVIEQVSSSSSNESQLFDDETNLLQLSVRELNRKLSGLSKEEILQAKRKRRTLKNRTYAQNCRSKRMNHRKDMEEMNKKLCRELGLLKSQLHAVSEERDDLKKRLQELFHYQIH</sequence>
<dbReference type="GO" id="GO:0005634">
    <property type="term" value="C:nucleus"/>
    <property type="evidence" value="ECO:0007669"/>
    <property type="project" value="UniProtKB-SubCell"/>
</dbReference>
<dbReference type="PANTHER" id="PTHR10129">
    <property type="entry name" value="TRANSCRIPTION FACTOR MAF"/>
    <property type="match status" value="1"/>
</dbReference>
<dbReference type="InterPro" id="IPR004827">
    <property type="entry name" value="bZIP"/>
</dbReference>
<feature type="region of interest" description="Disordered" evidence="16">
    <location>
        <begin position="71"/>
        <end position="102"/>
    </location>
</feature>
<gene>
    <name evidence="18" type="ORF">LSAA_12944</name>
</gene>
<evidence type="ECO:0000313" key="19">
    <source>
        <dbReference type="Proteomes" id="UP000675881"/>
    </source>
</evidence>
<dbReference type="GO" id="GO:0000981">
    <property type="term" value="F:DNA-binding transcription factor activity, RNA polymerase II-specific"/>
    <property type="evidence" value="ECO:0007669"/>
    <property type="project" value="TreeGrafter"/>
</dbReference>
<evidence type="ECO:0000313" key="18">
    <source>
        <dbReference type="EMBL" id="CAF3007757.1"/>
    </source>
</evidence>
<reference evidence="18" key="1">
    <citation type="submission" date="2021-02" db="EMBL/GenBank/DDBJ databases">
        <authorList>
            <person name="Bekaert M."/>
        </authorList>
    </citation>
    <scope>NUCLEOTIDE SEQUENCE</scope>
    <source>
        <strain evidence="18">IoA-00</strain>
    </source>
</reference>
<evidence type="ECO:0000256" key="13">
    <source>
        <dbReference type="ARBA" id="ARBA00066263"/>
    </source>
</evidence>
<keyword evidence="3" id="KW-0217">Developmental protein</keyword>
<keyword evidence="10" id="KW-0804">Transcription</keyword>
<evidence type="ECO:0000256" key="11">
    <source>
        <dbReference type="ARBA" id="ARBA00023242"/>
    </source>
</evidence>
<evidence type="ECO:0000256" key="7">
    <source>
        <dbReference type="ARBA" id="ARBA00023015"/>
    </source>
</evidence>
<dbReference type="AlphaFoldDB" id="A0A7R8HCM3"/>
<evidence type="ECO:0000256" key="3">
    <source>
        <dbReference type="ARBA" id="ARBA00022473"/>
    </source>
</evidence>
<evidence type="ECO:0000256" key="12">
    <source>
        <dbReference type="ARBA" id="ARBA00055281"/>
    </source>
</evidence>
<dbReference type="InterPro" id="IPR024874">
    <property type="entry name" value="Transcription_factor_Maf_fam"/>
</dbReference>
<evidence type="ECO:0000256" key="15">
    <source>
        <dbReference type="SAM" id="Coils"/>
    </source>
</evidence>
<feature type="coiled-coil region" evidence="15">
    <location>
        <begin position="147"/>
        <end position="192"/>
    </location>
</feature>
<comment type="function">
    <text evidence="12">Acts as a transcriptional activator which regulates the expression of several rod-specific genes, including RHO and PDE6B. Also functions as a transcriptional coactivator, stimulating transcription mediated by the transcription factor CRX and NR2E3. Binds to the rhodopsin promoter in a sequence-specific manner.</text>
</comment>
<dbReference type="FunFam" id="1.20.5.170:FF:000071">
    <property type="entry name" value="Neural retina-specific leucine zipper protein"/>
    <property type="match status" value="1"/>
</dbReference>
<dbReference type="SUPFAM" id="SSF57959">
    <property type="entry name" value="Leucine zipper domain"/>
    <property type="match status" value="1"/>
</dbReference>
<dbReference type="Pfam" id="PF03131">
    <property type="entry name" value="bZIP_Maf"/>
    <property type="match status" value="1"/>
</dbReference>
<keyword evidence="8" id="KW-0238">DNA-binding</keyword>
<evidence type="ECO:0000256" key="6">
    <source>
        <dbReference type="ARBA" id="ARBA00022843"/>
    </source>
</evidence>
<dbReference type="SUPFAM" id="SSF47454">
    <property type="entry name" value="A DNA-binding domain in eukaryotic transcription factors"/>
    <property type="match status" value="1"/>
</dbReference>
<keyword evidence="19" id="KW-1185">Reference proteome</keyword>